<keyword evidence="6" id="KW-1185">Reference proteome</keyword>
<dbReference type="InterPro" id="IPR013196">
    <property type="entry name" value="HTH_11"/>
</dbReference>
<feature type="signal peptide" evidence="1">
    <location>
        <begin position="1"/>
        <end position="21"/>
    </location>
</feature>
<dbReference type="Pfam" id="PF08279">
    <property type="entry name" value="HTH_11"/>
    <property type="match status" value="1"/>
</dbReference>
<evidence type="ECO:0000313" key="6">
    <source>
        <dbReference type="Proteomes" id="UP001165079"/>
    </source>
</evidence>
<dbReference type="AlphaFoldDB" id="A0A9W6SHS6"/>
<feature type="domain" description="WCX" evidence="4">
    <location>
        <begin position="231"/>
        <end position="312"/>
    </location>
</feature>
<gene>
    <name evidence="5" type="ORF">Afil01_08890</name>
</gene>
<dbReference type="RefSeq" id="WP_285661281.1">
    <property type="nucleotide sequence ID" value="NZ_BSTX01000001.1"/>
</dbReference>
<dbReference type="EMBL" id="BSTX01000001">
    <property type="protein sequence ID" value="GLZ76082.1"/>
    <property type="molecule type" value="Genomic_DNA"/>
</dbReference>
<feature type="domain" description="WYL" evidence="3">
    <location>
        <begin position="139"/>
        <end position="199"/>
    </location>
</feature>
<dbReference type="InterPro" id="IPR057727">
    <property type="entry name" value="WCX_dom"/>
</dbReference>
<evidence type="ECO:0000259" key="4">
    <source>
        <dbReference type="Pfam" id="PF25583"/>
    </source>
</evidence>
<evidence type="ECO:0000256" key="1">
    <source>
        <dbReference type="SAM" id="SignalP"/>
    </source>
</evidence>
<organism evidence="5 6">
    <name type="scientific">Actinorhabdospora filicis</name>
    <dbReference type="NCBI Taxonomy" id="1785913"/>
    <lineage>
        <taxon>Bacteria</taxon>
        <taxon>Bacillati</taxon>
        <taxon>Actinomycetota</taxon>
        <taxon>Actinomycetes</taxon>
        <taxon>Micromonosporales</taxon>
        <taxon>Micromonosporaceae</taxon>
        <taxon>Actinorhabdospora</taxon>
    </lineage>
</organism>
<feature type="domain" description="Helix-turn-helix type 11" evidence="2">
    <location>
        <begin position="8"/>
        <end position="59"/>
    </location>
</feature>
<accession>A0A9W6SHS6</accession>
<dbReference type="Pfam" id="PF13280">
    <property type="entry name" value="WYL"/>
    <property type="match status" value="1"/>
</dbReference>
<dbReference type="Gene3D" id="1.10.10.10">
    <property type="entry name" value="Winged helix-like DNA-binding domain superfamily/Winged helix DNA-binding domain"/>
    <property type="match status" value="1"/>
</dbReference>
<dbReference type="InterPro" id="IPR051534">
    <property type="entry name" value="CBASS_pafABC_assoc_protein"/>
</dbReference>
<dbReference type="InterPro" id="IPR026881">
    <property type="entry name" value="WYL_dom"/>
</dbReference>
<evidence type="ECO:0000259" key="3">
    <source>
        <dbReference type="Pfam" id="PF13280"/>
    </source>
</evidence>
<name>A0A9W6SHS6_9ACTN</name>
<dbReference type="PANTHER" id="PTHR34580:SF1">
    <property type="entry name" value="PROTEIN PAFC"/>
    <property type="match status" value="1"/>
</dbReference>
<sequence>MKAGRLVALLLTLQTRRGATAAELAAELEVSVRTIYRDVASLQAAGVPLWTEPGPTGGIRLLDGWRTRLDGLTGDEAAALFLGGVPSALDELGIRTAAVAAQAKVLATLPPELRDRAGRLRERFHLDAPGWFAAPDATPHLATVAAAVWDRHEIEVVYRGEPRRWAPLGLVLKAGVWYAAMLTGGGRVVSARVARVTEAVDTGTRFERPPGFDLAEWWEAAQSDFDATIQAYPVTLRLSPRALELLPHVLGRLTAERARFGEPDAEGWRAGEVTLESERIALDQITSFGPHVEVLAPPELRSALAARGRQIADRNS</sequence>
<evidence type="ECO:0000313" key="5">
    <source>
        <dbReference type="EMBL" id="GLZ76082.1"/>
    </source>
</evidence>
<evidence type="ECO:0000259" key="2">
    <source>
        <dbReference type="Pfam" id="PF08279"/>
    </source>
</evidence>
<dbReference type="PANTHER" id="PTHR34580">
    <property type="match status" value="1"/>
</dbReference>
<dbReference type="InterPro" id="IPR036390">
    <property type="entry name" value="WH_DNA-bd_sf"/>
</dbReference>
<keyword evidence="1" id="KW-0732">Signal</keyword>
<proteinExistence type="predicted"/>
<dbReference type="Proteomes" id="UP001165079">
    <property type="component" value="Unassembled WGS sequence"/>
</dbReference>
<dbReference type="InterPro" id="IPR036388">
    <property type="entry name" value="WH-like_DNA-bd_sf"/>
</dbReference>
<dbReference type="Pfam" id="PF25583">
    <property type="entry name" value="WCX"/>
    <property type="match status" value="1"/>
</dbReference>
<reference evidence="5" key="1">
    <citation type="submission" date="2023-03" db="EMBL/GenBank/DDBJ databases">
        <title>Actinorhabdospora filicis NBRC 111898.</title>
        <authorList>
            <person name="Ichikawa N."/>
            <person name="Sato H."/>
            <person name="Tonouchi N."/>
        </authorList>
    </citation>
    <scope>NUCLEOTIDE SEQUENCE</scope>
    <source>
        <strain evidence="5">NBRC 111898</strain>
    </source>
</reference>
<feature type="chain" id="PRO_5040829289" evidence="1">
    <location>
        <begin position="22"/>
        <end position="316"/>
    </location>
</feature>
<protein>
    <submittedName>
        <fullName evidence="5">Transcriptional regulator</fullName>
    </submittedName>
</protein>
<dbReference type="SUPFAM" id="SSF46785">
    <property type="entry name" value="Winged helix' DNA-binding domain"/>
    <property type="match status" value="1"/>
</dbReference>
<comment type="caution">
    <text evidence="5">The sequence shown here is derived from an EMBL/GenBank/DDBJ whole genome shotgun (WGS) entry which is preliminary data.</text>
</comment>